<accession>A0A1M6VLZ5</accession>
<dbReference type="RefSeq" id="WP_073292112.1">
    <property type="nucleotide sequence ID" value="NZ_FRAV01000008.1"/>
</dbReference>
<dbReference type="SUPFAM" id="SSF52540">
    <property type="entry name" value="P-loop containing nucleoside triphosphate hydrolases"/>
    <property type="match status" value="1"/>
</dbReference>
<sequence length="255" mass="28941">MNSQHRTKFIAFSSQKGGVGKSTFTTLVGSILHYRLGYNIAVFDVDFPQHSLIKMRSRDLVTVMENENLKKLAYKQFTTINKKAYPIIQGKAESVLDAAQEFISNSSIPVDIIFFDLPGTVNTPGILNALAAMHHIFTPITADRLVMESTLIFTQLLQDVIMKKGGTSIETIHLFWNQVDGRETTPLYKTYNQLIKHLGLNLMQSQVKNSSRFRKESEVNSKVVFRSTLLPPDERLMKASQLDLFINEFLKIIQL</sequence>
<dbReference type="PANTHER" id="PTHR13696:SF52">
    <property type="entry name" value="PARA FAMILY PROTEIN CT_582"/>
    <property type="match status" value="1"/>
</dbReference>
<name>A0A1M6VLZ5_9FLAO</name>
<protein>
    <submittedName>
        <fullName evidence="2">Cellulose biosynthesis protein BcsQ</fullName>
    </submittedName>
</protein>
<dbReference type="Pfam" id="PF01656">
    <property type="entry name" value="CbiA"/>
    <property type="match status" value="1"/>
</dbReference>
<evidence type="ECO:0000259" key="1">
    <source>
        <dbReference type="Pfam" id="PF01656"/>
    </source>
</evidence>
<proteinExistence type="predicted"/>
<dbReference type="InterPro" id="IPR050678">
    <property type="entry name" value="DNA_Partitioning_ATPase"/>
</dbReference>
<gene>
    <name evidence="2" type="ORF">SAMN05444267_100877</name>
</gene>
<dbReference type="OrthoDB" id="978593at2"/>
<dbReference type="CDD" id="cd02042">
    <property type="entry name" value="ParAB_family"/>
    <property type="match status" value="1"/>
</dbReference>
<evidence type="ECO:0000313" key="2">
    <source>
        <dbReference type="EMBL" id="SHK82567.1"/>
    </source>
</evidence>
<feature type="domain" description="CobQ/CobB/MinD/ParA nucleotide binding" evidence="1">
    <location>
        <begin position="10"/>
        <end position="218"/>
    </location>
</feature>
<organism evidence="2 3">
    <name type="scientific">Chryseobacterium polytrichastri</name>
    <dbReference type="NCBI Taxonomy" id="1302687"/>
    <lineage>
        <taxon>Bacteria</taxon>
        <taxon>Pseudomonadati</taxon>
        <taxon>Bacteroidota</taxon>
        <taxon>Flavobacteriia</taxon>
        <taxon>Flavobacteriales</taxon>
        <taxon>Weeksellaceae</taxon>
        <taxon>Chryseobacterium group</taxon>
        <taxon>Chryseobacterium</taxon>
    </lineage>
</organism>
<evidence type="ECO:0000313" key="3">
    <source>
        <dbReference type="Proteomes" id="UP000184364"/>
    </source>
</evidence>
<keyword evidence="3" id="KW-1185">Reference proteome</keyword>
<reference evidence="3" key="1">
    <citation type="submission" date="2016-11" db="EMBL/GenBank/DDBJ databases">
        <authorList>
            <person name="Varghese N."/>
            <person name="Submissions S."/>
        </authorList>
    </citation>
    <scope>NUCLEOTIDE SEQUENCE [LARGE SCALE GENOMIC DNA]</scope>
    <source>
        <strain evidence="3">DSM 26899</strain>
    </source>
</reference>
<dbReference type="Gene3D" id="3.40.50.300">
    <property type="entry name" value="P-loop containing nucleotide triphosphate hydrolases"/>
    <property type="match status" value="1"/>
</dbReference>
<dbReference type="Proteomes" id="UP000184364">
    <property type="component" value="Unassembled WGS sequence"/>
</dbReference>
<dbReference type="STRING" id="1302687.SAMN05444267_100877"/>
<dbReference type="InterPro" id="IPR002586">
    <property type="entry name" value="CobQ/CobB/MinD/ParA_Nub-bd_dom"/>
</dbReference>
<dbReference type="EMBL" id="FRAV01000008">
    <property type="protein sequence ID" value="SHK82567.1"/>
    <property type="molecule type" value="Genomic_DNA"/>
</dbReference>
<dbReference type="InterPro" id="IPR027417">
    <property type="entry name" value="P-loop_NTPase"/>
</dbReference>
<dbReference type="PANTHER" id="PTHR13696">
    <property type="entry name" value="P-LOOP CONTAINING NUCLEOSIDE TRIPHOSPHATE HYDROLASE"/>
    <property type="match status" value="1"/>
</dbReference>
<dbReference type="AlphaFoldDB" id="A0A1M6VLZ5"/>